<keyword evidence="2" id="KW-1185">Reference proteome</keyword>
<comment type="caution">
    <text evidence="1">The sequence shown here is derived from an EMBL/GenBank/DDBJ whole genome shotgun (WGS) entry which is preliminary data.</text>
</comment>
<gene>
    <name evidence="1" type="ORF">CFP71_08610</name>
</gene>
<accession>A0A229SFB2</accession>
<organism evidence="1 2">
    <name type="scientific">Amycolatopsis thailandensis</name>
    <dbReference type="NCBI Taxonomy" id="589330"/>
    <lineage>
        <taxon>Bacteria</taxon>
        <taxon>Bacillati</taxon>
        <taxon>Actinomycetota</taxon>
        <taxon>Actinomycetes</taxon>
        <taxon>Pseudonocardiales</taxon>
        <taxon>Pseudonocardiaceae</taxon>
        <taxon>Amycolatopsis</taxon>
    </lineage>
</organism>
<sequence length="99" mass="10779">MMEDQLKIVYETMSTAGRDIETTAAGIGQSAQDQLTRMQNIIGAGWGDANAEQMGQQFAMMAKRTGYHVDGMNANGQGYHNVRHIGESHEAHVNNIVNG</sequence>
<name>A0A229SFB2_9PSEU</name>
<evidence type="ECO:0000313" key="1">
    <source>
        <dbReference type="EMBL" id="OXM57324.1"/>
    </source>
</evidence>
<dbReference type="EMBL" id="NMQT01000027">
    <property type="protein sequence ID" value="OXM57324.1"/>
    <property type="molecule type" value="Genomic_DNA"/>
</dbReference>
<evidence type="ECO:0000313" key="2">
    <source>
        <dbReference type="Proteomes" id="UP000215223"/>
    </source>
</evidence>
<reference evidence="1 2" key="1">
    <citation type="submission" date="2017-07" db="EMBL/GenBank/DDBJ databases">
        <title>Amycolatopsis thailandensis Genome sequencing and assembly.</title>
        <authorList>
            <person name="Kaur N."/>
            <person name="Mayilraj S."/>
        </authorList>
    </citation>
    <scope>NUCLEOTIDE SEQUENCE [LARGE SCALE GENOMIC DNA]</scope>
    <source>
        <strain evidence="1 2">JCM 16380</strain>
    </source>
</reference>
<dbReference type="AlphaFoldDB" id="A0A229SFB2"/>
<dbReference type="RefSeq" id="WP_093933305.1">
    <property type="nucleotide sequence ID" value="NZ_JBHUSO010000444.1"/>
</dbReference>
<dbReference type="Proteomes" id="UP000215223">
    <property type="component" value="Unassembled WGS sequence"/>
</dbReference>
<proteinExistence type="predicted"/>
<protein>
    <submittedName>
        <fullName evidence="1">Uncharacterized protein</fullName>
    </submittedName>
</protein>